<evidence type="ECO:0000259" key="8">
    <source>
        <dbReference type="PROSITE" id="PS52029"/>
    </source>
</evidence>
<keyword evidence="7" id="KW-1133">Transmembrane helix</keyword>
<evidence type="ECO:0000313" key="9">
    <source>
        <dbReference type="EMBL" id="NAS17931.1"/>
    </source>
</evidence>
<accession>A0A6L9ENK1</accession>
<dbReference type="GO" id="GO:0071555">
    <property type="term" value="P:cell wall organization"/>
    <property type="evidence" value="ECO:0007669"/>
    <property type="project" value="UniProtKB-UniRule"/>
</dbReference>
<gene>
    <name evidence="9" type="ORF">GND98_008580</name>
</gene>
<evidence type="ECO:0000256" key="3">
    <source>
        <dbReference type="ARBA" id="ARBA00022960"/>
    </source>
</evidence>
<dbReference type="GO" id="GO:0008360">
    <property type="term" value="P:regulation of cell shape"/>
    <property type="evidence" value="ECO:0007669"/>
    <property type="project" value="UniProtKB-UniRule"/>
</dbReference>
<dbReference type="GO" id="GO:0016740">
    <property type="term" value="F:transferase activity"/>
    <property type="evidence" value="ECO:0007669"/>
    <property type="project" value="UniProtKB-KW"/>
</dbReference>
<keyword evidence="7" id="KW-0812">Transmembrane</keyword>
<dbReference type="Proteomes" id="UP000474042">
    <property type="component" value="Unassembled WGS sequence"/>
</dbReference>
<keyword evidence="2" id="KW-0808">Transferase</keyword>
<dbReference type="InterPro" id="IPR038063">
    <property type="entry name" value="Transpep_catalytic_dom"/>
</dbReference>
<dbReference type="GO" id="GO:0005576">
    <property type="term" value="C:extracellular region"/>
    <property type="evidence" value="ECO:0007669"/>
    <property type="project" value="TreeGrafter"/>
</dbReference>
<evidence type="ECO:0000256" key="2">
    <source>
        <dbReference type="ARBA" id="ARBA00022679"/>
    </source>
</evidence>
<keyword evidence="7" id="KW-0472">Membrane</keyword>
<dbReference type="PROSITE" id="PS52029">
    <property type="entry name" value="LD_TPASE"/>
    <property type="match status" value="1"/>
</dbReference>
<evidence type="ECO:0000256" key="7">
    <source>
        <dbReference type="SAM" id="Phobius"/>
    </source>
</evidence>
<evidence type="ECO:0000256" key="5">
    <source>
        <dbReference type="ARBA" id="ARBA00023316"/>
    </source>
</evidence>
<sequence>MVLENSNHNRIIVGVVIIGVIILAVYLGTSVFFINRFYLGSTINCVSVSGKTVNEAYDEIISNAKNYELKIKGRDGFNETISGEDINLIYNDDTEVQKDKLNNNINKFSCFNADGVEEPKNPILQYEDGKYRILKETYGNKLNKEHVTTAITNAIKSGKTNIDLDEEECYDSPKFTSESKEITDAKDILDKYVSTKITYHIGDTQEVLDGDKIRSFLDVDEDYNVSVSEEKIRSYLKSFAEKYNTIGKTRKFNTTAGSTISVSGGDYGRKIDVSEEVKYILDAIKDGKTDNREPKYSQVPFCNGTDDIGNTYVEVSLSSQHLWFYKDGSLIIDGPIVSGNVSNGCGTPGGVYKLEYKERNATLKGEGYSTPVSFWMPFNGGIGIHDATWRSSFGGNIYVAGGSHGCVNAPYSLANTIFNNIDSGTPVVCYY</sequence>
<evidence type="ECO:0000256" key="1">
    <source>
        <dbReference type="ARBA" id="ARBA00004752"/>
    </source>
</evidence>
<evidence type="ECO:0000256" key="4">
    <source>
        <dbReference type="ARBA" id="ARBA00022984"/>
    </source>
</evidence>
<name>A0A6L9ENK1_CLOBU</name>
<reference evidence="9 10" key="1">
    <citation type="submission" date="2020-01" db="EMBL/GenBank/DDBJ databases">
        <title>Genome sequence of a 1,3-propanediol producer, Clostridium butyricum S3.</title>
        <authorList>
            <person name="Zhou J."/>
        </authorList>
    </citation>
    <scope>NUCLEOTIDE SEQUENCE [LARGE SCALE GENOMIC DNA]</scope>
    <source>
        <strain evidence="9 10">S3</strain>
    </source>
</reference>
<dbReference type="EMBL" id="WOFV02000021">
    <property type="protein sequence ID" value="NAS17931.1"/>
    <property type="molecule type" value="Genomic_DNA"/>
</dbReference>
<dbReference type="Pfam" id="PF03734">
    <property type="entry name" value="YkuD"/>
    <property type="match status" value="1"/>
</dbReference>
<keyword evidence="4 6" id="KW-0573">Peptidoglycan synthesis</keyword>
<keyword evidence="3 6" id="KW-0133">Cell shape</keyword>
<dbReference type="GO" id="GO:0071972">
    <property type="term" value="F:peptidoglycan L,D-transpeptidase activity"/>
    <property type="evidence" value="ECO:0007669"/>
    <property type="project" value="TreeGrafter"/>
</dbReference>
<dbReference type="GO" id="GO:0018104">
    <property type="term" value="P:peptidoglycan-protein cross-linking"/>
    <property type="evidence" value="ECO:0007669"/>
    <property type="project" value="TreeGrafter"/>
</dbReference>
<evidence type="ECO:0000313" key="10">
    <source>
        <dbReference type="Proteomes" id="UP000474042"/>
    </source>
</evidence>
<comment type="caution">
    <text evidence="9">The sequence shown here is derived from an EMBL/GenBank/DDBJ whole genome shotgun (WGS) entry which is preliminary data.</text>
</comment>
<protein>
    <submittedName>
        <fullName evidence="9">L,D-transpeptidase family protein</fullName>
    </submittedName>
</protein>
<dbReference type="InterPro" id="IPR005490">
    <property type="entry name" value="LD_TPept_cat_dom"/>
</dbReference>
<feature type="transmembrane region" description="Helical" evidence="7">
    <location>
        <begin position="12"/>
        <end position="34"/>
    </location>
</feature>
<dbReference type="CDD" id="cd16913">
    <property type="entry name" value="YkuD_like"/>
    <property type="match status" value="1"/>
</dbReference>
<dbReference type="Pfam" id="PF12229">
    <property type="entry name" value="PG_binding_4"/>
    <property type="match status" value="2"/>
</dbReference>
<feature type="active site" description="Proton donor/acceptor" evidence="6">
    <location>
        <position position="385"/>
    </location>
</feature>
<dbReference type="InterPro" id="IPR038054">
    <property type="entry name" value="LD_TPept-like_central_sf"/>
</dbReference>
<dbReference type="SUPFAM" id="SSF143985">
    <property type="entry name" value="L,D-transpeptidase pre-catalytic domain-like"/>
    <property type="match status" value="1"/>
</dbReference>
<dbReference type="InterPro" id="IPR050979">
    <property type="entry name" value="LD-transpeptidase"/>
</dbReference>
<dbReference type="InterPro" id="IPR022029">
    <property type="entry name" value="YoaR-like_PG-bd"/>
</dbReference>
<dbReference type="UniPathway" id="UPA00219"/>
<dbReference type="PANTHER" id="PTHR30582:SF33">
    <property type="entry name" value="EXPORTED PROTEIN"/>
    <property type="match status" value="1"/>
</dbReference>
<keyword evidence="5 6" id="KW-0961">Cell wall biogenesis/degradation</keyword>
<dbReference type="Gene3D" id="3.10.20.800">
    <property type="match status" value="1"/>
</dbReference>
<dbReference type="Gene3D" id="2.40.440.10">
    <property type="entry name" value="L,D-transpeptidase catalytic domain-like"/>
    <property type="match status" value="1"/>
</dbReference>
<comment type="pathway">
    <text evidence="1 6">Cell wall biogenesis; peptidoglycan biosynthesis.</text>
</comment>
<feature type="domain" description="L,D-TPase catalytic" evidence="8">
    <location>
        <begin position="311"/>
        <end position="430"/>
    </location>
</feature>
<evidence type="ECO:0000256" key="6">
    <source>
        <dbReference type="PROSITE-ProRule" id="PRU01373"/>
    </source>
</evidence>
<dbReference type="PANTHER" id="PTHR30582">
    <property type="entry name" value="L,D-TRANSPEPTIDASE"/>
    <property type="match status" value="1"/>
</dbReference>
<feature type="active site" description="Nucleophile" evidence="6">
    <location>
        <position position="406"/>
    </location>
</feature>
<proteinExistence type="predicted"/>
<organism evidence="9 10">
    <name type="scientific">Clostridium butyricum</name>
    <dbReference type="NCBI Taxonomy" id="1492"/>
    <lineage>
        <taxon>Bacteria</taxon>
        <taxon>Bacillati</taxon>
        <taxon>Bacillota</taxon>
        <taxon>Clostridia</taxon>
        <taxon>Eubacteriales</taxon>
        <taxon>Clostridiaceae</taxon>
        <taxon>Clostridium</taxon>
    </lineage>
</organism>
<dbReference type="AlphaFoldDB" id="A0A6L9ENK1"/>
<dbReference type="SUPFAM" id="SSF141523">
    <property type="entry name" value="L,D-transpeptidase catalytic domain-like"/>
    <property type="match status" value="1"/>
</dbReference>